<dbReference type="InterPro" id="IPR002104">
    <property type="entry name" value="Integrase_catalytic"/>
</dbReference>
<evidence type="ECO:0000256" key="4">
    <source>
        <dbReference type="ARBA" id="ARBA00023172"/>
    </source>
</evidence>
<keyword evidence="4" id="KW-0233">DNA recombination</keyword>
<organism evidence="6 7">
    <name type="scientific">Sulfurimonas lithotrophica</name>
    <dbReference type="NCBI Taxonomy" id="2590022"/>
    <lineage>
        <taxon>Bacteria</taxon>
        <taxon>Pseudomonadati</taxon>
        <taxon>Campylobacterota</taxon>
        <taxon>Epsilonproteobacteria</taxon>
        <taxon>Campylobacterales</taxon>
        <taxon>Sulfurimonadaceae</taxon>
        <taxon>Sulfurimonas</taxon>
    </lineage>
</organism>
<dbReference type="GO" id="GO:0003677">
    <property type="term" value="F:DNA binding"/>
    <property type="evidence" value="ECO:0007669"/>
    <property type="project" value="UniProtKB-KW"/>
</dbReference>
<evidence type="ECO:0000256" key="2">
    <source>
        <dbReference type="ARBA" id="ARBA00022908"/>
    </source>
</evidence>
<gene>
    <name evidence="6" type="ORF">FJR48_09040</name>
</gene>
<keyword evidence="2" id="KW-0229">DNA integration</keyword>
<dbReference type="Pfam" id="PF14659">
    <property type="entry name" value="Phage_int_SAM_3"/>
    <property type="match status" value="1"/>
</dbReference>
<evidence type="ECO:0000259" key="5">
    <source>
        <dbReference type="PROSITE" id="PS51898"/>
    </source>
</evidence>
<name>A0A5P8P2G3_9BACT</name>
<dbReference type="PANTHER" id="PTHR30349">
    <property type="entry name" value="PHAGE INTEGRASE-RELATED"/>
    <property type="match status" value="1"/>
</dbReference>
<sequence length="374" mass="43735">MSYNKSGVYVRNNIIYVQGNIDGIFYRKSTKKKDTKANLLWAKKNAQSVLLQLIGKKDTTKTYLLKDFGYKSLEINSSNRKENTNKDYLKTFELHIEPKFGKWDLRQIRPTDIKSWQNDLGKKLSGKRIMNIRTIFRGILQDAFIDELIPINPFDRVKPPKVEKSKINPCSLEEVKTITSNANGWFKNYLLIAFFTGLRVGEMIALKWEDIDFSNDEIDIKRSTSKRIISTPKTAKSIRTIDMLPVVKSALLEQSFISKSKSEFVFINQYGKNFMDPTNLTKRHWKPLLEKLKIEYRVLYQTRHTFASLMLQQREEIGWVSEMMGHTDIHTTLTKYARFIPRQNKKRAKFLNNIDFGSSKSAQKLHKEKKKISK</sequence>
<dbReference type="InterPro" id="IPR013762">
    <property type="entry name" value="Integrase-like_cat_sf"/>
</dbReference>
<dbReference type="OrthoDB" id="5391994at2"/>
<reference evidence="6 7" key="1">
    <citation type="submission" date="2019-09" db="EMBL/GenBank/DDBJ databases">
        <title>Sulfurimonas gotlandica sp. nov., a chemoautotrophic and psychrotolerant epsilonproteobacterium isolated from a pelagic redoxcline, and an emended description of the genus Sulfurimonas.</title>
        <authorList>
            <person name="Wang S."/>
            <person name="Jiang L."/>
            <person name="Shao S."/>
        </authorList>
    </citation>
    <scope>NUCLEOTIDE SEQUENCE [LARGE SCALE GENOMIC DNA]</scope>
    <source>
        <strain evidence="6 7">GYSZ_1</strain>
    </source>
</reference>
<dbReference type="KEGG" id="sulg:FJR48_09040"/>
<evidence type="ECO:0000256" key="3">
    <source>
        <dbReference type="ARBA" id="ARBA00023125"/>
    </source>
</evidence>
<dbReference type="Gene3D" id="1.10.150.130">
    <property type="match status" value="1"/>
</dbReference>
<dbReference type="InterPro" id="IPR050090">
    <property type="entry name" value="Tyrosine_recombinase_XerCD"/>
</dbReference>
<keyword evidence="3" id="KW-0238">DNA-binding</keyword>
<proteinExistence type="inferred from homology"/>
<evidence type="ECO:0000256" key="1">
    <source>
        <dbReference type="ARBA" id="ARBA00008857"/>
    </source>
</evidence>
<dbReference type="Proteomes" id="UP000326944">
    <property type="component" value="Chromosome"/>
</dbReference>
<dbReference type="RefSeq" id="WP_152307812.1">
    <property type="nucleotide sequence ID" value="NZ_CP043617.1"/>
</dbReference>
<dbReference type="SUPFAM" id="SSF56349">
    <property type="entry name" value="DNA breaking-rejoining enzymes"/>
    <property type="match status" value="1"/>
</dbReference>
<dbReference type="InterPro" id="IPR011010">
    <property type="entry name" value="DNA_brk_join_enz"/>
</dbReference>
<evidence type="ECO:0000313" key="7">
    <source>
        <dbReference type="Proteomes" id="UP000326944"/>
    </source>
</evidence>
<evidence type="ECO:0000313" key="6">
    <source>
        <dbReference type="EMBL" id="QFR49865.1"/>
    </source>
</evidence>
<dbReference type="InterPro" id="IPR010998">
    <property type="entry name" value="Integrase_recombinase_N"/>
</dbReference>
<dbReference type="Gene3D" id="1.10.443.10">
    <property type="entry name" value="Intergrase catalytic core"/>
    <property type="match status" value="1"/>
</dbReference>
<keyword evidence="7" id="KW-1185">Reference proteome</keyword>
<dbReference type="EMBL" id="CP043617">
    <property type="protein sequence ID" value="QFR49865.1"/>
    <property type="molecule type" value="Genomic_DNA"/>
</dbReference>
<accession>A0A5P8P2G3</accession>
<dbReference type="Pfam" id="PF00589">
    <property type="entry name" value="Phage_integrase"/>
    <property type="match status" value="1"/>
</dbReference>
<comment type="similarity">
    <text evidence="1">Belongs to the 'phage' integrase family.</text>
</comment>
<dbReference type="CDD" id="cd01189">
    <property type="entry name" value="INT_ICEBs1_C_like"/>
    <property type="match status" value="1"/>
</dbReference>
<feature type="domain" description="Tyr recombinase" evidence="5">
    <location>
        <begin position="165"/>
        <end position="349"/>
    </location>
</feature>
<dbReference type="InterPro" id="IPR004107">
    <property type="entry name" value="Integrase_SAM-like_N"/>
</dbReference>
<dbReference type="PROSITE" id="PS51898">
    <property type="entry name" value="TYR_RECOMBINASE"/>
    <property type="match status" value="1"/>
</dbReference>
<dbReference type="GO" id="GO:0006310">
    <property type="term" value="P:DNA recombination"/>
    <property type="evidence" value="ECO:0007669"/>
    <property type="project" value="UniProtKB-KW"/>
</dbReference>
<dbReference type="AlphaFoldDB" id="A0A5P8P2G3"/>
<dbReference type="PANTHER" id="PTHR30349:SF64">
    <property type="entry name" value="PROPHAGE INTEGRASE INTD-RELATED"/>
    <property type="match status" value="1"/>
</dbReference>
<dbReference type="GO" id="GO:0015074">
    <property type="term" value="P:DNA integration"/>
    <property type="evidence" value="ECO:0007669"/>
    <property type="project" value="UniProtKB-KW"/>
</dbReference>
<protein>
    <submittedName>
        <fullName evidence="6">Site-specific integrase</fullName>
    </submittedName>
</protein>